<feature type="transmembrane region" description="Helical" evidence="1">
    <location>
        <begin position="111"/>
        <end position="131"/>
    </location>
</feature>
<sequence length="137" mass="15452">MEFTELFSRFWWLLFPLIFFISAGWNSFMSYKRTKAKVELLKTYAQSGNTPPPELIAALDKDEQHSRHGTSGGDADDMAAWTPFLVVLFAGLSAVFAFVGYQEWLGDANSMYFVAMILGVLAIAFLFSSLFGGRRRK</sequence>
<protein>
    <submittedName>
        <fullName evidence="2">Uncharacterized protein</fullName>
    </submittedName>
</protein>
<keyword evidence="1" id="KW-0812">Transmembrane</keyword>
<dbReference type="Proteomes" id="UP001354971">
    <property type="component" value="Unassembled WGS sequence"/>
</dbReference>
<keyword evidence="1" id="KW-0472">Membrane</keyword>
<keyword evidence="3" id="KW-1185">Reference proteome</keyword>
<accession>A0ABU7LLD3</accession>
<dbReference type="EMBL" id="JAZDRP010000001">
    <property type="protein sequence ID" value="MEE2524745.1"/>
    <property type="molecule type" value="Genomic_DNA"/>
</dbReference>
<evidence type="ECO:0000313" key="2">
    <source>
        <dbReference type="EMBL" id="MEE2524745.1"/>
    </source>
</evidence>
<reference evidence="2 3" key="1">
    <citation type="submission" date="2024-01" db="EMBL/GenBank/DDBJ databases">
        <title>Hyphobacterium bacterium isolated from marine sediment.</title>
        <authorList>
            <person name="Zhao S."/>
        </authorList>
    </citation>
    <scope>NUCLEOTIDE SEQUENCE [LARGE SCALE GENOMIC DNA]</scope>
    <source>
        <strain evidence="3">HN65</strain>
    </source>
</reference>
<proteinExistence type="predicted"/>
<evidence type="ECO:0000256" key="1">
    <source>
        <dbReference type="SAM" id="Phobius"/>
    </source>
</evidence>
<keyword evidence="1" id="KW-1133">Transmembrane helix</keyword>
<organism evidence="2 3">
    <name type="scientific">Hyphobacterium lacteum</name>
    <dbReference type="NCBI Taxonomy" id="3116575"/>
    <lineage>
        <taxon>Bacteria</taxon>
        <taxon>Pseudomonadati</taxon>
        <taxon>Pseudomonadota</taxon>
        <taxon>Alphaproteobacteria</taxon>
        <taxon>Maricaulales</taxon>
        <taxon>Maricaulaceae</taxon>
        <taxon>Hyphobacterium</taxon>
    </lineage>
</organism>
<evidence type="ECO:0000313" key="3">
    <source>
        <dbReference type="Proteomes" id="UP001354971"/>
    </source>
</evidence>
<gene>
    <name evidence="2" type="ORF">V0U79_00070</name>
</gene>
<dbReference type="RefSeq" id="WP_330197413.1">
    <property type="nucleotide sequence ID" value="NZ_JAZDRP010000001.1"/>
</dbReference>
<comment type="caution">
    <text evidence="2">The sequence shown here is derived from an EMBL/GenBank/DDBJ whole genome shotgun (WGS) entry which is preliminary data.</text>
</comment>
<name>A0ABU7LLD3_9PROT</name>
<feature type="transmembrane region" description="Helical" evidence="1">
    <location>
        <begin position="6"/>
        <end position="28"/>
    </location>
</feature>
<feature type="transmembrane region" description="Helical" evidence="1">
    <location>
        <begin position="78"/>
        <end position="99"/>
    </location>
</feature>